<protein>
    <recommendedName>
        <fullName evidence="4">Mitochondrial glyco protein</fullName>
    </recommendedName>
</protein>
<feature type="compositionally biased region" description="Acidic residues" evidence="1">
    <location>
        <begin position="201"/>
        <end position="218"/>
    </location>
</feature>
<feature type="compositionally biased region" description="Polar residues" evidence="1">
    <location>
        <begin position="7"/>
        <end position="21"/>
    </location>
</feature>
<dbReference type="Proteomes" id="UP000518752">
    <property type="component" value="Unassembled WGS sequence"/>
</dbReference>
<feature type="region of interest" description="Disordered" evidence="1">
    <location>
        <begin position="1"/>
        <end position="21"/>
    </location>
</feature>
<comment type="caution">
    <text evidence="2">The sequence shown here is derived from an EMBL/GenBank/DDBJ whole genome shotgun (WGS) entry which is preliminary data.</text>
</comment>
<dbReference type="OrthoDB" id="278212at2759"/>
<feature type="region of interest" description="Disordered" evidence="1">
    <location>
        <begin position="199"/>
        <end position="218"/>
    </location>
</feature>
<dbReference type="GO" id="GO:0005759">
    <property type="term" value="C:mitochondrial matrix"/>
    <property type="evidence" value="ECO:0007669"/>
    <property type="project" value="InterPro"/>
</dbReference>
<dbReference type="SUPFAM" id="SSF54529">
    <property type="entry name" value="Mitochondrial glycoprotein MAM33-like"/>
    <property type="match status" value="1"/>
</dbReference>
<accession>A0A8H5HU77</accession>
<reference evidence="2 3" key="1">
    <citation type="journal article" date="2020" name="ISME J.">
        <title>Uncovering the hidden diversity of litter-decomposition mechanisms in mushroom-forming fungi.</title>
        <authorList>
            <person name="Floudas D."/>
            <person name="Bentzer J."/>
            <person name="Ahren D."/>
            <person name="Johansson T."/>
            <person name="Persson P."/>
            <person name="Tunlid A."/>
        </authorList>
    </citation>
    <scope>NUCLEOTIDE SEQUENCE [LARGE SCALE GENOMIC DNA]</scope>
    <source>
        <strain evidence="2 3">CBS 406.79</strain>
    </source>
</reference>
<organism evidence="2 3">
    <name type="scientific">Collybiopsis confluens</name>
    <dbReference type="NCBI Taxonomy" id="2823264"/>
    <lineage>
        <taxon>Eukaryota</taxon>
        <taxon>Fungi</taxon>
        <taxon>Dikarya</taxon>
        <taxon>Basidiomycota</taxon>
        <taxon>Agaricomycotina</taxon>
        <taxon>Agaricomycetes</taxon>
        <taxon>Agaricomycetidae</taxon>
        <taxon>Agaricales</taxon>
        <taxon>Marasmiineae</taxon>
        <taxon>Omphalotaceae</taxon>
        <taxon>Collybiopsis</taxon>
    </lineage>
</organism>
<sequence length="338" mass="37328">MKLAGNLLTTPQSIHGDSGDSSTLFPGFQTLKQLDRSWTSREKNSVAVKRALAESVTCFSPTRPKMSSIRALRQLSAVSSRAAVSRAACSAVRGRLVSSLPVSGTRAFSVSARASGQGTGPLIADVALSNKLHEELKYEKETIAELASEPDFLRDFKAQGKWQLEDVTFNDEVNMTRKFGNENLRLTFSIVDIRGEHDEAFDNESAPEEGEEGSNEEEVLTTYPIRASLTVTKSGVTGAMSIDMMCQEGQFVVDNIAYYREGGLVTDSTAEGDWRRRGIYMGPQFDTLDVGLQEEFDKFLQERGIDGNLALFIPEFAEYKEQAEYVRWLEGVKGFVDA</sequence>
<evidence type="ECO:0000313" key="2">
    <source>
        <dbReference type="EMBL" id="KAF5389597.1"/>
    </source>
</evidence>
<dbReference type="PANTHER" id="PTHR10826">
    <property type="entry name" value="COMPLEMENT COMPONENT 1"/>
    <property type="match status" value="1"/>
</dbReference>
<gene>
    <name evidence="2" type="ORF">D9757_004181</name>
</gene>
<dbReference type="AlphaFoldDB" id="A0A8H5HU77"/>
<name>A0A8H5HU77_9AGAR</name>
<dbReference type="PANTHER" id="PTHR10826:SF1">
    <property type="entry name" value="COMPLEMENT COMPONENT 1 Q SUBCOMPONENT-BINDING PROTEIN, MITOCHONDRIAL"/>
    <property type="match status" value="1"/>
</dbReference>
<dbReference type="GO" id="GO:0042256">
    <property type="term" value="P:cytosolic ribosome assembly"/>
    <property type="evidence" value="ECO:0007669"/>
    <property type="project" value="TreeGrafter"/>
</dbReference>
<dbReference type="EMBL" id="JAACJN010000021">
    <property type="protein sequence ID" value="KAF5389597.1"/>
    <property type="molecule type" value="Genomic_DNA"/>
</dbReference>
<proteinExistence type="predicted"/>
<evidence type="ECO:0000313" key="3">
    <source>
        <dbReference type="Proteomes" id="UP000518752"/>
    </source>
</evidence>
<dbReference type="Pfam" id="PF02330">
    <property type="entry name" value="MAM33"/>
    <property type="match status" value="1"/>
</dbReference>
<evidence type="ECO:0000256" key="1">
    <source>
        <dbReference type="SAM" id="MobiDB-lite"/>
    </source>
</evidence>
<dbReference type="Gene3D" id="3.10.280.10">
    <property type="entry name" value="Mitochondrial glycoprotein"/>
    <property type="match status" value="1"/>
</dbReference>
<dbReference type="InterPro" id="IPR003428">
    <property type="entry name" value="MAM33"/>
</dbReference>
<dbReference type="InterPro" id="IPR036561">
    <property type="entry name" value="MAM33_sf"/>
</dbReference>
<keyword evidence="3" id="KW-1185">Reference proteome</keyword>
<evidence type="ECO:0008006" key="4">
    <source>
        <dbReference type="Google" id="ProtNLM"/>
    </source>
</evidence>